<dbReference type="AlphaFoldDB" id="A0A939KNY4"/>
<gene>
    <name evidence="5" type="ORF">J1902_08860</name>
</gene>
<evidence type="ECO:0000313" key="5">
    <source>
        <dbReference type="EMBL" id="MBO1268080.1"/>
    </source>
</evidence>
<accession>A0A939KNY4</accession>
<evidence type="ECO:0000256" key="2">
    <source>
        <dbReference type="ARBA" id="ARBA00023125"/>
    </source>
</evidence>
<keyword evidence="1" id="KW-0805">Transcription regulation</keyword>
<keyword evidence="3" id="KW-0804">Transcription</keyword>
<dbReference type="CDD" id="cd06170">
    <property type="entry name" value="LuxR_C_like"/>
    <property type="match status" value="1"/>
</dbReference>
<evidence type="ECO:0000313" key="6">
    <source>
        <dbReference type="Proteomes" id="UP000664164"/>
    </source>
</evidence>
<protein>
    <submittedName>
        <fullName evidence="5">GAF domain-containing protein</fullName>
    </submittedName>
</protein>
<dbReference type="InterPro" id="IPR016032">
    <property type="entry name" value="Sig_transdc_resp-reg_C-effctor"/>
</dbReference>
<dbReference type="Proteomes" id="UP000664164">
    <property type="component" value="Unassembled WGS sequence"/>
</dbReference>
<dbReference type="PROSITE" id="PS50043">
    <property type="entry name" value="HTH_LUXR_2"/>
    <property type="match status" value="1"/>
</dbReference>
<dbReference type="Pfam" id="PF00196">
    <property type="entry name" value="GerE"/>
    <property type="match status" value="1"/>
</dbReference>
<dbReference type="Pfam" id="PF13185">
    <property type="entry name" value="GAF_2"/>
    <property type="match status" value="1"/>
</dbReference>
<sequence>MTKNEYSRPDDRELLRASLRSLSAAIRPAVLFGGLVDGTGLRLSEFLGTDTASLHKVRVEPGSGLGGRVLSQRRPFLIQDYVGSDAITHEHDFAVSHERLRSMAAAPVVVRGKTRSVLYIATRGEAPLGERVLNEAMGAAAAIAVEMNIRDEVDRRLAMMAEARQPEQSFDSTWMEHVRQAHADLRSLASRVEDAELAAQLERIGGHLAPAPSAPPIAVHSLVRLTPRELDVLAQLALGCSYEETAARLALKPVTVKSYLQNAMVKLSVHNRMEAVSAARKLGLLP</sequence>
<keyword evidence="2" id="KW-0238">DNA-binding</keyword>
<dbReference type="GO" id="GO:0006355">
    <property type="term" value="P:regulation of DNA-templated transcription"/>
    <property type="evidence" value="ECO:0007669"/>
    <property type="project" value="InterPro"/>
</dbReference>
<dbReference type="InterPro" id="IPR003018">
    <property type="entry name" value="GAF"/>
</dbReference>
<reference evidence="5" key="1">
    <citation type="submission" date="2021-03" db="EMBL/GenBank/DDBJ databases">
        <title>A new species, PO-11, isolated from a karst cave deposit.</title>
        <authorList>
            <person name="Zhaoxiaoyong W."/>
        </authorList>
    </citation>
    <scope>NUCLEOTIDE SEQUENCE</scope>
    <source>
        <strain evidence="5">PO-11</strain>
    </source>
</reference>
<name>A0A939KNY4_9MICC</name>
<evidence type="ECO:0000256" key="1">
    <source>
        <dbReference type="ARBA" id="ARBA00023015"/>
    </source>
</evidence>
<dbReference type="SUPFAM" id="SSF55781">
    <property type="entry name" value="GAF domain-like"/>
    <property type="match status" value="1"/>
</dbReference>
<dbReference type="PANTHER" id="PTHR44688:SF16">
    <property type="entry name" value="DNA-BINDING TRANSCRIPTIONAL ACTIVATOR DEVR_DOSR"/>
    <property type="match status" value="1"/>
</dbReference>
<dbReference type="RefSeq" id="WP_207615887.1">
    <property type="nucleotide sequence ID" value="NZ_JAFNLL010000017.1"/>
</dbReference>
<dbReference type="Gene3D" id="1.10.10.10">
    <property type="entry name" value="Winged helix-like DNA-binding domain superfamily/Winged helix DNA-binding domain"/>
    <property type="match status" value="1"/>
</dbReference>
<dbReference type="PRINTS" id="PR00038">
    <property type="entry name" value="HTHLUXR"/>
</dbReference>
<feature type="domain" description="HTH luxR-type" evidence="4">
    <location>
        <begin position="218"/>
        <end position="283"/>
    </location>
</feature>
<keyword evidence="6" id="KW-1185">Reference proteome</keyword>
<proteinExistence type="predicted"/>
<evidence type="ECO:0000256" key="3">
    <source>
        <dbReference type="ARBA" id="ARBA00023163"/>
    </source>
</evidence>
<dbReference type="PANTHER" id="PTHR44688">
    <property type="entry name" value="DNA-BINDING TRANSCRIPTIONAL ACTIVATOR DEVR_DOSR"/>
    <property type="match status" value="1"/>
</dbReference>
<evidence type="ECO:0000259" key="4">
    <source>
        <dbReference type="PROSITE" id="PS50043"/>
    </source>
</evidence>
<dbReference type="InterPro" id="IPR000792">
    <property type="entry name" value="Tscrpt_reg_LuxR_C"/>
</dbReference>
<dbReference type="EMBL" id="JAFNLL010000017">
    <property type="protein sequence ID" value="MBO1268080.1"/>
    <property type="molecule type" value="Genomic_DNA"/>
</dbReference>
<dbReference type="SMART" id="SM00421">
    <property type="entry name" value="HTH_LUXR"/>
    <property type="match status" value="1"/>
</dbReference>
<dbReference type="InterPro" id="IPR029016">
    <property type="entry name" value="GAF-like_dom_sf"/>
</dbReference>
<organism evidence="5 6">
    <name type="scientific">Arthrobacter cavernae</name>
    <dbReference type="NCBI Taxonomy" id="2817681"/>
    <lineage>
        <taxon>Bacteria</taxon>
        <taxon>Bacillati</taxon>
        <taxon>Actinomycetota</taxon>
        <taxon>Actinomycetes</taxon>
        <taxon>Micrococcales</taxon>
        <taxon>Micrococcaceae</taxon>
        <taxon>Arthrobacter</taxon>
    </lineage>
</organism>
<comment type="caution">
    <text evidence="5">The sequence shown here is derived from an EMBL/GenBank/DDBJ whole genome shotgun (WGS) entry which is preliminary data.</text>
</comment>
<dbReference type="GO" id="GO:0003677">
    <property type="term" value="F:DNA binding"/>
    <property type="evidence" value="ECO:0007669"/>
    <property type="project" value="UniProtKB-KW"/>
</dbReference>
<dbReference type="InterPro" id="IPR036388">
    <property type="entry name" value="WH-like_DNA-bd_sf"/>
</dbReference>
<dbReference type="SUPFAM" id="SSF46894">
    <property type="entry name" value="C-terminal effector domain of the bipartite response regulators"/>
    <property type="match status" value="1"/>
</dbReference>
<dbReference type="Gene3D" id="3.30.450.40">
    <property type="match status" value="1"/>
</dbReference>